<dbReference type="OrthoDB" id="6193219at2759"/>
<keyword evidence="2" id="KW-1185">Reference proteome</keyword>
<dbReference type="RefSeq" id="XP_022299693.1">
    <property type="nucleotide sequence ID" value="XM_022443985.1"/>
</dbReference>
<reference evidence="3" key="1">
    <citation type="submission" date="2025-08" db="UniProtKB">
        <authorList>
            <consortium name="RefSeq"/>
        </authorList>
    </citation>
    <scope>IDENTIFICATION</scope>
    <source>
        <tissue evidence="3">Whole sample</tissue>
    </source>
</reference>
<sequence>MWYVLVVYIIYLQLLTTATGSTENLGYRFEVHVVNKCPGNETAFEKAAEKMNCTGRYLCAPNKDLTSLIEFCTDRPKSLYLQGNCIRLDGTGDLNNFNCSNFISGCPAEPYTDDEIYKYPACLNISKDFGCYTSEEKCIPREIAINESKKETLTYFFWVIFFIIM</sequence>
<protein>
    <submittedName>
        <fullName evidence="3">Uncharacterized protein LOC111108236</fullName>
    </submittedName>
</protein>
<dbReference type="GeneID" id="111108236"/>
<evidence type="ECO:0000313" key="2">
    <source>
        <dbReference type="Proteomes" id="UP000694844"/>
    </source>
</evidence>
<name>A0A8B8B963_CRAVI</name>
<proteinExistence type="predicted"/>
<dbReference type="AlphaFoldDB" id="A0A8B8B963"/>
<accession>A0A8B8B963</accession>
<feature type="chain" id="PRO_5034956208" evidence="1">
    <location>
        <begin position="21"/>
        <end position="165"/>
    </location>
</feature>
<evidence type="ECO:0000256" key="1">
    <source>
        <dbReference type="SAM" id="SignalP"/>
    </source>
</evidence>
<gene>
    <name evidence="3" type="primary">LOC111108236</name>
</gene>
<feature type="signal peptide" evidence="1">
    <location>
        <begin position="1"/>
        <end position="20"/>
    </location>
</feature>
<keyword evidence="1" id="KW-0732">Signal</keyword>
<dbReference type="KEGG" id="cvn:111108236"/>
<dbReference type="Proteomes" id="UP000694844">
    <property type="component" value="Chromosome 8"/>
</dbReference>
<organism evidence="2 3">
    <name type="scientific">Crassostrea virginica</name>
    <name type="common">Eastern oyster</name>
    <dbReference type="NCBI Taxonomy" id="6565"/>
    <lineage>
        <taxon>Eukaryota</taxon>
        <taxon>Metazoa</taxon>
        <taxon>Spiralia</taxon>
        <taxon>Lophotrochozoa</taxon>
        <taxon>Mollusca</taxon>
        <taxon>Bivalvia</taxon>
        <taxon>Autobranchia</taxon>
        <taxon>Pteriomorphia</taxon>
        <taxon>Ostreida</taxon>
        <taxon>Ostreoidea</taxon>
        <taxon>Ostreidae</taxon>
        <taxon>Crassostrea</taxon>
    </lineage>
</organism>
<evidence type="ECO:0000313" key="3">
    <source>
        <dbReference type="RefSeq" id="XP_022299693.1"/>
    </source>
</evidence>